<dbReference type="OMA" id="HRICLTH"/>
<feature type="domain" description="IRS-type PTB" evidence="4">
    <location>
        <begin position="132"/>
        <end position="236"/>
    </location>
</feature>
<feature type="domain" description="PH" evidence="3">
    <location>
        <begin position="14"/>
        <end position="107"/>
    </location>
</feature>
<evidence type="ECO:0000256" key="2">
    <source>
        <dbReference type="SAM" id="MobiDB-lite"/>
    </source>
</evidence>
<dbReference type="InterPro" id="IPR002404">
    <property type="entry name" value="IRS_PTB"/>
</dbReference>
<dbReference type="PROSITE" id="PS51064">
    <property type="entry name" value="IRS_PTB"/>
    <property type="match status" value="1"/>
</dbReference>
<keyword evidence="1" id="KW-0597">Phosphoprotein</keyword>
<dbReference type="SUPFAM" id="SSF50729">
    <property type="entry name" value="PH domain-like"/>
    <property type="match status" value="2"/>
</dbReference>
<dbReference type="CDD" id="cd01257">
    <property type="entry name" value="PH_IRS"/>
    <property type="match status" value="1"/>
</dbReference>
<keyword evidence="6" id="KW-1185">Reference proteome</keyword>
<dbReference type="InterPro" id="IPR039011">
    <property type="entry name" value="IRS"/>
</dbReference>
<evidence type="ECO:0008006" key="7">
    <source>
        <dbReference type="Google" id="ProtNLM"/>
    </source>
</evidence>
<dbReference type="PANTHER" id="PTHR10614:SF2">
    <property type="entry name" value="INSULIN RECEPTOR SUBSTRATE 4"/>
    <property type="match status" value="1"/>
</dbReference>
<dbReference type="InterPro" id="IPR001849">
    <property type="entry name" value="PH_domain"/>
</dbReference>
<evidence type="ECO:0000259" key="4">
    <source>
        <dbReference type="PROSITE" id="PS51064"/>
    </source>
</evidence>
<dbReference type="PANTHER" id="PTHR10614">
    <property type="entry name" value="INSULIN RECEPTOR SUBSTRATE"/>
    <property type="match status" value="1"/>
</dbReference>
<dbReference type="GO" id="GO:0005886">
    <property type="term" value="C:plasma membrane"/>
    <property type="evidence" value="ECO:0007669"/>
    <property type="project" value="TreeGrafter"/>
</dbReference>
<dbReference type="STRING" id="8010.ENSELUP00000003559"/>
<dbReference type="GO" id="GO:0008286">
    <property type="term" value="P:insulin receptor signaling pathway"/>
    <property type="evidence" value="ECO:0007669"/>
    <property type="project" value="InterPro"/>
</dbReference>
<reference evidence="5" key="4">
    <citation type="submission" date="2025-09" db="UniProtKB">
        <authorList>
            <consortium name="Ensembl"/>
        </authorList>
    </citation>
    <scope>IDENTIFICATION</scope>
</reference>
<organism evidence="5 6">
    <name type="scientific">Esox lucius</name>
    <name type="common">Northern pike</name>
    <dbReference type="NCBI Taxonomy" id="8010"/>
    <lineage>
        <taxon>Eukaryota</taxon>
        <taxon>Metazoa</taxon>
        <taxon>Chordata</taxon>
        <taxon>Craniata</taxon>
        <taxon>Vertebrata</taxon>
        <taxon>Euteleostomi</taxon>
        <taxon>Actinopterygii</taxon>
        <taxon>Neopterygii</taxon>
        <taxon>Teleostei</taxon>
        <taxon>Protacanthopterygii</taxon>
        <taxon>Esociformes</taxon>
        <taxon>Esocidae</taxon>
        <taxon>Esox</taxon>
    </lineage>
</organism>
<reference evidence="5" key="3">
    <citation type="submission" date="2025-08" db="UniProtKB">
        <authorList>
            <consortium name="Ensembl"/>
        </authorList>
    </citation>
    <scope>IDENTIFICATION</scope>
</reference>
<feature type="compositionally biased region" description="Polar residues" evidence="2">
    <location>
        <begin position="268"/>
        <end position="284"/>
    </location>
</feature>
<dbReference type="AlphaFoldDB" id="A0A3P8XIU7"/>
<feature type="region of interest" description="Disordered" evidence="2">
    <location>
        <begin position="242"/>
        <end position="284"/>
    </location>
</feature>
<dbReference type="PROSITE" id="PS50003">
    <property type="entry name" value="PH_DOMAIN"/>
    <property type="match status" value="1"/>
</dbReference>
<proteinExistence type="predicted"/>
<protein>
    <recommendedName>
        <fullName evidence="7">Insulin receptor substrate 2</fullName>
    </recommendedName>
</protein>
<dbReference type="Pfam" id="PF02174">
    <property type="entry name" value="IRS"/>
    <property type="match status" value="1"/>
</dbReference>
<dbReference type="GO" id="GO:0043548">
    <property type="term" value="F:phosphatidylinositol 3-kinase binding"/>
    <property type="evidence" value="ECO:0007669"/>
    <property type="project" value="TreeGrafter"/>
</dbReference>
<dbReference type="GeneTree" id="ENSGT00940000160883"/>
<accession>A0A3P8XIU7</accession>
<reference evidence="5" key="2">
    <citation type="submission" date="2020-02" db="EMBL/GenBank/DDBJ databases">
        <title>Esox lucius (northern pike) genome, fEsoLuc1, primary haplotype.</title>
        <authorList>
            <person name="Myers G."/>
            <person name="Karagic N."/>
            <person name="Meyer A."/>
            <person name="Pippel M."/>
            <person name="Reichard M."/>
            <person name="Winkler S."/>
            <person name="Tracey A."/>
            <person name="Sims Y."/>
            <person name="Howe K."/>
            <person name="Rhie A."/>
            <person name="Formenti G."/>
            <person name="Durbin R."/>
            <person name="Fedrigo O."/>
            <person name="Jarvis E.D."/>
        </authorList>
    </citation>
    <scope>NUCLEOTIDE SEQUENCE [LARGE SCALE GENOMIC DNA]</scope>
</reference>
<evidence type="ECO:0000259" key="3">
    <source>
        <dbReference type="PROSITE" id="PS50003"/>
    </source>
</evidence>
<dbReference type="CDD" id="cd01204">
    <property type="entry name" value="PTB_IRS"/>
    <property type="match status" value="1"/>
</dbReference>
<dbReference type="Ensembl" id="ENSELUT00000013834.3">
    <property type="protein sequence ID" value="ENSELUP00000003559.3"/>
    <property type="gene ID" value="ENSELUG00000004753.3"/>
</dbReference>
<dbReference type="PRINTS" id="PR00628">
    <property type="entry name" value="INSULINRSI"/>
</dbReference>
<dbReference type="Proteomes" id="UP000265140">
    <property type="component" value="Chromosome 7"/>
</dbReference>
<dbReference type="Bgee" id="ENSELUG00000004753">
    <property type="expression patterns" value="Expressed in ovary and 3 other cell types or tissues"/>
</dbReference>
<name>A0A3P8XIU7_ESOLU</name>
<dbReference type="InParanoid" id="A0A3P8XIU7"/>
<dbReference type="GO" id="GO:0005829">
    <property type="term" value="C:cytosol"/>
    <property type="evidence" value="ECO:0007669"/>
    <property type="project" value="TreeGrafter"/>
</dbReference>
<dbReference type="SMART" id="SM00233">
    <property type="entry name" value="PH"/>
    <property type="match status" value="1"/>
</dbReference>
<reference evidence="6" key="1">
    <citation type="journal article" date="2014" name="PLoS ONE">
        <title>The genome and linkage map of the northern pike (Esox lucius): conserved synteny revealed between the salmonid sister group and the Neoteleostei.</title>
        <authorList>
            <person name="Rondeau E.B."/>
            <person name="Minkley D.R."/>
            <person name="Leong J.S."/>
            <person name="Messmer A.M."/>
            <person name="Jantzen J.R."/>
            <person name="von Schalburg K.R."/>
            <person name="Lemon C."/>
            <person name="Bird N.H."/>
            <person name="Koop B.F."/>
        </authorList>
    </citation>
    <scope>NUCLEOTIDE SEQUENCE</scope>
</reference>
<dbReference type="GO" id="GO:0005158">
    <property type="term" value="F:insulin receptor binding"/>
    <property type="evidence" value="ECO:0007669"/>
    <property type="project" value="InterPro"/>
</dbReference>
<dbReference type="SMART" id="SM00310">
    <property type="entry name" value="PTBI"/>
    <property type="match status" value="1"/>
</dbReference>
<evidence type="ECO:0000256" key="1">
    <source>
        <dbReference type="ARBA" id="ARBA00022553"/>
    </source>
</evidence>
<evidence type="ECO:0000313" key="6">
    <source>
        <dbReference type="Proteomes" id="UP000265140"/>
    </source>
</evidence>
<dbReference type="SMART" id="SM01244">
    <property type="entry name" value="IRS"/>
    <property type="match status" value="1"/>
</dbReference>
<dbReference type="Gene3D" id="2.30.29.30">
    <property type="entry name" value="Pleckstrin-homology domain (PH domain)/Phosphotyrosine-binding domain (PTB)"/>
    <property type="match status" value="2"/>
</dbReference>
<sequence length="284" mass="31926">MAVNVTTPGIEAKDVWKCGYLRKLKPSNQRFFVLRGPSNTGPSRLEYYDSEKKFRNRMTSSKPTNARADSKHRHLIALYTKDEYFVMIAESEKEQEDWCLALNELMIEEKKERPDAEDLDDGYWTLSPGSIFKDVWQVIVKPKGLGQTKNLAGVCRLCLSAKTIRLVKASLDTPSVNLPLVNIRRCGHSESFFFIEVGRSSSTGPGEIWMQVDSADPAQAQIIHETILEAMRALRAIPDFRQRSTSQSCPSNPCAAVHTRRHPHGNLPPSQTGLRCSSKSTFGL</sequence>
<evidence type="ECO:0000313" key="5">
    <source>
        <dbReference type="Ensembl" id="ENSELUP00000003559.3"/>
    </source>
</evidence>
<dbReference type="InterPro" id="IPR011993">
    <property type="entry name" value="PH-like_dom_sf"/>
</dbReference>